<comment type="caution">
    <text evidence="1">The sequence shown here is derived from an EMBL/GenBank/DDBJ whole genome shotgun (WGS) entry which is preliminary data.</text>
</comment>
<dbReference type="AlphaFoldDB" id="A0A9W4SPK1"/>
<organism evidence="1 2">
    <name type="scientific">Funneliformis geosporum</name>
    <dbReference type="NCBI Taxonomy" id="1117311"/>
    <lineage>
        <taxon>Eukaryota</taxon>
        <taxon>Fungi</taxon>
        <taxon>Fungi incertae sedis</taxon>
        <taxon>Mucoromycota</taxon>
        <taxon>Glomeromycotina</taxon>
        <taxon>Glomeromycetes</taxon>
        <taxon>Glomerales</taxon>
        <taxon>Glomeraceae</taxon>
        <taxon>Funneliformis</taxon>
    </lineage>
</organism>
<feature type="non-terminal residue" evidence="1">
    <location>
        <position position="105"/>
    </location>
</feature>
<evidence type="ECO:0000313" key="1">
    <source>
        <dbReference type="EMBL" id="CAI2176900.1"/>
    </source>
</evidence>
<protein>
    <submittedName>
        <fullName evidence="1">14269_t:CDS:1</fullName>
    </submittedName>
</protein>
<keyword evidence="2" id="KW-1185">Reference proteome</keyword>
<sequence length="105" mass="12053">LMPLTQGYTVWIHNWASSGTITDAAATENNEKGHWSWTHPAIDNRGESARKGYHLVIPQNITTYWLVFGVASSLEDDKWRGPYNNDGDKCWRFHGSEDDWNINEC</sequence>
<dbReference type="Proteomes" id="UP001153678">
    <property type="component" value="Unassembled WGS sequence"/>
</dbReference>
<name>A0A9W4SPK1_9GLOM</name>
<dbReference type="EMBL" id="CAMKVN010001574">
    <property type="protein sequence ID" value="CAI2176900.1"/>
    <property type="molecule type" value="Genomic_DNA"/>
</dbReference>
<dbReference type="OrthoDB" id="2303295at2759"/>
<reference evidence="1" key="1">
    <citation type="submission" date="2022-08" db="EMBL/GenBank/DDBJ databases">
        <authorList>
            <person name="Kallberg Y."/>
            <person name="Tangrot J."/>
            <person name="Rosling A."/>
        </authorList>
    </citation>
    <scope>NUCLEOTIDE SEQUENCE</scope>
    <source>
        <strain evidence="1">Wild A</strain>
    </source>
</reference>
<accession>A0A9W4SPK1</accession>
<evidence type="ECO:0000313" key="2">
    <source>
        <dbReference type="Proteomes" id="UP001153678"/>
    </source>
</evidence>
<proteinExistence type="predicted"/>
<gene>
    <name evidence="1" type="ORF">FWILDA_LOCUS7815</name>
</gene>